<evidence type="ECO:0000259" key="1">
    <source>
        <dbReference type="Pfam" id="PF19480"/>
    </source>
</evidence>
<protein>
    <submittedName>
        <fullName evidence="2">WbuC family cupin fold metalloprotein</fullName>
    </submittedName>
</protein>
<name>A0ABS5SA48_9BACT</name>
<dbReference type="InterPro" id="IPR046058">
    <property type="entry name" value="WbuC_cupin"/>
</dbReference>
<dbReference type="InterPro" id="IPR011051">
    <property type="entry name" value="RmlC_Cupin_sf"/>
</dbReference>
<keyword evidence="3" id="KW-1185">Reference proteome</keyword>
<dbReference type="SUPFAM" id="SSF51182">
    <property type="entry name" value="RmlC-like cupins"/>
    <property type="match status" value="1"/>
</dbReference>
<dbReference type="Proteomes" id="UP000756860">
    <property type="component" value="Unassembled WGS sequence"/>
</dbReference>
<dbReference type="NCBIfam" id="TIGR04366">
    <property type="entry name" value="cupin_WbuC"/>
    <property type="match status" value="1"/>
</dbReference>
<dbReference type="Pfam" id="PF19480">
    <property type="entry name" value="DUF6016"/>
    <property type="match status" value="1"/>
</dbReference>
<organism evidence="2 3">
    <name type="scientific">Geomobilimonas luticola</name>
    <dbReference type="NCBI Taxonomy" id="1114878"/>
    <lineage>
        <taxon>Bacteria</taxon>
        <taxon>Pseudomonadati</taxon>
        <taxon>Thermodesulfobacteriota</taxon>
        <taxon>Desulfuromonadia</taxon>
        <taxon>Geobacterales</taxon>
        <taxon>Geobacteraceae</taxon>
        <taxon>Geomobilimonas</taxon>
    </lineage>
</organism>
<dbReference type="InterPro" id="IPR014710">
    <property type="entry name" value="RmlC-like_jellyroll"/>
</dbReference>
<dbReference type="Gene3D" id="2.60.120.10">
    <property type="entry name" value="Jelly Rolls"/>
    <property type="match status" value="1"/>
</dbReference>
<gene>
    <name evidence="2" type="ORF">KI810_04180</name>
</gene>
<reference evidence="2 3" key="1">
    <citation type="submission" date="2021-05" db="EMBL/GenBank/DDBJ databases">
        <title>The draft genome of Geobacter luticola JCM 17780.</title>
        <authorList>
            <person name="Xu Z."/>
            <person name="Masuda Y."/>
            <person name="Itoh H."/>
            <person name="Senoo K."/>
        </authorList>
    </citation>
    <scope>NUCLEOTIDE SEQUENCE [LARGE SCALE GENOMIC DNA]</scope>
    <source>
        <strain evidence="2 3">JCM 17780</strain>
    </source>
</reference>
<sequence>MNYLDQALLDRLSAAAKDAPRQRKNHNLHPTDDFCCHRLLNAVEPDTYIRPHRHADPNKDESMVMVRGRMGVVAFDDDGRVQETRIIAAGGETFAVDIPHGRYHTAISLEPGTVFFEAKAGPYRPLTADELAPWAPEEGSPESVEYLARLKALFTP</sequence>
<feature type="domain" description="Cupin fold metalloprotein WbuC cupin" evidence="1">
    <location>
        <begin position="4"/>
        <end position="85"/>
    </location>
</feature>
<dbReference type="InterPro" id="IPR027565">
    <property type="entry name" value="Cupin_WbuC"/>
</dbReference>
<dbReference type="RefSeq" id="WP_214174195.1">
    <property type="nucleotide sequence ID" value="NZ_JAHCVK010000001.1"/>
</dbReference>
<comment type="caution">
    <text evidence="2">The sequence shown here is derived from an EMBL/GenBank/DDBJ whole genome shotgun (WGS) entry which is preliminary data.</text>
</comment>
<proteinExistence type="predicted"/>
<evidence type="ECO:0000313" key="3">
    <source>
        <dbReference type="Proteomes" id="UP000756860"/>
    </source>
</evidence>
<evidence type="ECO:0000313" key="2">
    <source>
        <dbReference type="EMBL" id="MBT0652241.1"/>
    </source>
</evidence>
<accession>A0ABS5SA48</accession>
<dbReference type="EMBL" id="JAHCVK010000001">
    <property type="protein sequence ID" value="MBT0652241.1"/>
    <property type="molecule type" value="Genomic_DNA"/>
</dbReference>
<dbReference type="CDD" id="cd07005">
    <property type="entry name" value="cupin_WbuC-like"/>
    <property type="match status" value="1"/>
</dbReference>